<gene>
    <name evidence="9" type="ORF">FFLO_06765</name>
</gene>
<protein>
    <recommendedName>
        <fullName evidence="7">Phosphate transporter</fullName>
    </recommendedName>
</protein>
<feature type="region of interest" description="Disordered" evidence="8">
    <location>
        <begin position="293"/>
        <end position="324"/>
    </location>
</feature>
<dbReference type="EMBL" id="JABELV010000257">
    <property type="protein sequence ID" value="KAG7527608.1"/>
    <property type="molecule type" value="Genomic_DNA"/>
</dbReference>
<dbReference type="InterPro" id="IPR001204">
    <property type="entry name" value="Phos_transporter"/>
</dbReference>
<evidence type="ECO:0000256" key="6">
    <source>
        <dbReference type="ARBA" id="ARBA00023136"/>
    </source>
</evidence>
<feature type="transmembrane region" description="Helical" evidence="7">
    <location>
        <begin position="48"/>
        <end position="65"/>
    </location>
</feature>
<dbReference type="GO" id="GO:0005315">
    <property type="term" value="F:phosphate transmembrane transporter activity"/>
    <property type="evidence" value="ECO:0007669"/>
    <property type="project" value="InterPro"/>
</dbReference>
<dbReference type="Proteomes" id="UP000812966">
    <property type="component" value="Unassembled WGS sequence"/>
</dbReference>
<dbReference type="PANTHER" id="PTHR11101:SF80">
    <property type="entry name" value="PHOSPHATE TRANSPORTER"/>
    <property type="match status" value="1"/>
</dbReference>
<name>A0A8K0JE92_9TREE</name>
<dbReference type="GO" id="GO:0016020">
    <property type="term" value="C:membrane"/>
    <property type="evidence" value="ECO:0007669"/>
    <property type="project" value="UniProtKB-SubCell"/>
</dbReference>
<keyword evidence="5 7" id="KW-1133">Transmembrane helix</keyword>
<evidence type="ECO:0000313" key="10">
    <source>
        <dbReference type="Proteomes" id="UP000812966"/>
    </source>
</evidence>
<feature type="transmembrane region" description="Helical" evidence="7">
    <location>
        <begin position="183"/>
        <end position="206"/>
    </location>
</feature>
<comment type="caution">
    <text evidence="9">The sequence shown here is derived from an EMBL/GenBank/DDBJ whole genome shotgun (WGS) entry which is preliminary data.</text>
</comment>
<feature type="transmembrane region" description="Helical" evidence="7">
    <location>
        <begin position="85"/>
        <end position="105"/>
    </location>
</feature>
<feature type="transmembrane region" description="Helical" evidence="7">
    <location>
        <begin position="226"/>
        <end position="247"/>
    </location>
</feature>
<dbReference type="Pfam" id="PF01384">
    <property type="entry name" value="PHO4"/>
    <property type="match status" value="1"/>
</dbReference>
<dbReference type="AlphaFoldDB" id="A0A8K0JE92"/>
<reference evidence="9" key="1">
    <citation type="submission" date="2020-04" db="EMBL/GenBank/DDBJ databases">
        <title>Analysis of mating type loci in Filobasidium floriforme.</title>
        <authorList>
            <person name="Nowrousian M."/>
        </authorList>
    </citation>
    <scope>NUCLEOTIDE SEQUENCE</scope>
    <source>
        <strain evidence="9">CBS 6242</strain>
    </source>
</reference>
<organism evidence="9 10">
    <name type="scientific">Filobasidium floriforme</name>
    <dbReference type="NCBI Taxonomy" id="5210"/>
    <lineage>
        <taxon>Eukaryota</taxon>
        <taxon>Fungi</taxon>
        <taxon>Dikarya</taxon>
        <taxon>Basidiomycota</taxon>
        <taxon>Agaricomycotina</taxon>
        <taxon>Tremellomycetes</taxon>
        <taxon>Filobasidiales</taxon>
        <taxon>Filobasidiaceae</taxon>
        <taxon>Filobasidium</taxon>
    </lineage>
</organism>
<dbReference type="GO" id="GO:0035435">
    <property type="term" value="P:phosphate ion transmembrane transport"/>
    <property type="evidence" value="ECO:0007669"/>
    <property type="project" value="TreeGrafter"/>
</dbReference>
<evidence type="ECO:0000313" key="9">
    <source>
        <dbReference type="EMBL" id="KAG7527608.1"/>
    </source>
</evidence>
<keyword evidence="6 7" id="KW-0472">Membrane</keyword>
<keyword evidence="3 7" id="KW-0592">Phosphate transport</keyword>
<comment type="subcellular location">
    <subcellularLocation>
        <location evidence="1 7">Membrane</location>
        <topology evidence="1 7">Multi-pass membrane protein</topology>
    </subcellularLocation>
</comment>
<evidence type="ECO:0000256" key="4">
    <source>
        <dbReference type="ARBA" id="ARBA00022692"/>
    </source>
</evidence>
<evidence type="ECO:0000256" key="1">
    <source>
        <dbReference type="ARBA" id="ARBA00004141"/>
    </source>
</evidence>
<comment type="function">
    <text evidence="7">Sodium-phosphate symporter.</text>
</comment>
<evidence type="ECO:0000256" key="5">
    <source>
        <dbReference type="ARBA" id="ARBA00022989"/>
    </source>
</evidence>
<keyword evidence="2 7" id="KW-0813">Transport</keyword>
<keyword evidence="4 7" id="KW-0812">Transmembrane</keyword>
<accession>A0A8K0JE92</accession>
<evidence type="ECO:0000256" key="8">
    <source>
        <dbReference type="SAM" id="MobiDB-lite"/>
    </source>
</evidence>
<evidence type="ECO:0000256" key="2">
    <source>
        <dbReference type="ARBA" id="ARBA00022448"/>
    </source>
</evidence>
<comment type="similarity">
    <text evidence="7">Belongs to the inorganic phosphate transporter (PiT) (TC 2.A.20) family.</text>
</comment>
<keyword evidence="10" id="KW-1185">Reference proteome</keyword>
<feature type="transmembrane region" description="Helical" evidence="7">
    <location>
        <begin position="6"/>
        <end position="27"/>
    </location>
</feature>
<feature type="transmembrane region" description="Helical" evidence="7">
    <location>
        <begin position="562"/>
        <end position="587"/>
    </location>
</feature>
<evidence type="ECO:0000256" key="7">
    <source>
        <dbReference type="RuleBase" id="RU363058"/>
    </source>
</evidence>
<feature type="transmembrane region" description="Helical" evidence="7">
    <location>
        <begin position="145"/>
        <end position="171"/>
    </location>
</feature>
<dbReference type="PANTHER" id="PTHR11101">
    <property type="entry name" value="PHOSPHATE TRANSPORTER"/>
    <property type="match status" value="1"/>
</dbReference>
<proteinExistence type="inferred from homology"/>
<feature type="transmembrane region" description="Helical" evidence="7">
    <location>
        <begin position="117"/>
        <end position="133"/>
    </location>
</feature>
<sequence length="592" mass="63295">MPTLHQYDYLFAFGVIFCTLDAFMIGANDVANAFATAVASKSLTMRQATVAAAIFEFAGAVLVGARVASTIKNGIVPANIFDGNAGLQLLSFVNAIFVSSVWLTIATKMGWPVSTTYSIVSAIAGVGIAVGGFDAPNWGWAGGKGLGAIFGGLVIAPAMAAAFASVVYLMVKYVVLVRANPTRWALLTGPFWFMVVACVCTMSIVYKGAPSLGLDDMSPGKTAAAILLTGFVVGLLAAVFWLPFVYGKVIKKDYTLRWYHFFLGPMLWNRKAPEDAGSRSAVKDFRIRKSLDHDTLPQTGDAPATAQTAEKAIPHAESSSSSAIENPAQAKAAELLQEPHQPEALPRESALEREVETPQIEGFPLAPRNLWIILRYKVAPLVWKSISHGSSVDIHAMQAQEGTSEAARMAVIHGAAKQYDNDTEYAFTFMQVLTSCTASFAHGANDLSNAIGPFSVIYYTWKFGLPAGKNSEIEVWMLVYGASALVLGLATYGYNIMAVLGNRITLISPSRGFTMELGAAITVILASQYGIPVSTTMCITGATVGVSCCNGDWRATNWRQIAWIYCGWLGTIVVVMTASACLLAIVINAPRL</sequence>
<evidence type="ECO:0000256" key="3">
    <source>
        <dbReference type="ARBA" id="ARBA00022592"/>
    </source>
</evidence>
<feature type="transmembrane region" description="Helical" evidence="7">
    <location>
        <begin position="475"/>
        <end position="494"/>
    </location>
</feature>